<evidence type="ECO:0000256" key="3">
    <source>
        <dbReference type="ARBA" id="ARBA00022723"/>
    </source>
</evidence>
<dbReference type="EMBL" id="QFWV02000009">
    <property type="protein sequence ID" value="RKF05540.1"/>
    <property type="molecule type" value="Genomic_DNA"/>
</dbReference>
<dbReference type="Pfam" id="PF00850">
    <property type="entry name" value="Hist_deacetyl"/>
    <property type="match status" value="1"/>
</dbReference>
<evidence type="ECO:0000256" key="1">
    <source>
        <dbReference type="ARBA" id="ARBA00001947"/>
    </source>
</evidence>
<accession>A0A3A8AD14</accession>
<protein>
    <submittedName>
        <fullName evidence="7">Histone deacetylase family protein</fullName>
    </submittedName>
</protein>
<dbReference type="CDD" id="cd10001">
    <property type="entry name" value="HDAC_classII_APAH"/>
    <property type="match status" value="1"/>
</dbReference>
<evidence type="ECO:0000256" key="5">
    <source>
        <dbReference type="ARBA" id="ARBA00022833"/>
    </source>
</evidence>
<evidence type="ECO:0000259" key="6">
    <source>
        <dbReference type="Pfam" id="PF00850"/>
    </source>
</evidence>
<dbReference type="GO" id="GO:0004407">
    <property type="term" value="F:histone deacetylase activity"/>
    <property type="evidence" value="ECO:0007669"/>
    <property type="project" value="TreeGrafter"/>
</dbReference>
<dbReference type="AlphaFoldDB" id="A0A3A8AD14"/>
<evidence type="ECO:0000313" key="8">
    <source>
        <dbReference type="Proteomes" id="UP000246132"/>
    </source>
</evidence>
<dbReference type="PRINTS" id="PR01270">
    <property type="entry name" value="HDASUPER"/>
</dbReference>
<feature type="domain" description="Histone deacetylase" evidence="6">
    <location>
        <begin position="27"/>
        <end position="333"/>
    </location>
</feature>
<dbReference type="SUPFAM" id="SSF52768">
    <property type="entry name" value="Arginase/deacetylase"/>
    <property type="match status" value="1"/>
</dbReference>
<dbReference type="PANTHER" id="PTHR10625:SF17">
    <property type="entry name" value="HISTONE DEACETYLASE 8"/>
    <property type="match status" value="1"/>
</dbReference>
<dbReference type="RefSeq" id="WP_109767596.1">
    <property type="nucleotide sequence ID" value="NZ_JASHJV010000007.1"/>
</dbReference>
<dbReference type="GO" id="GO:0040029">
    <property type="term" value="P:epigenetic regulation of gene expression"/>
    <property type="evidence" value="ECO:0007669"/>
    <property type="project" value="TreeGrafter"/>
</dbReference>
<comment type="similarity">
    <text evidence="2">Belongs to the histone deacetylase family.</text>
</comment>
<evidence type="ECO:0000256" key="2">
    <source>
        <dbReference type="ARBA" id="ARBA00005947"/>
    </source>
</evidence>
<comment type="cofactor">
    <cofactor evidence="1">
        <name>Zn(2+)</name>
        <dbReference type="ChEBI" id="CHEBI:29105"/>
    </cofactor>
</comment>
<dbReference type="Proteomes" id="UP000246132">
    <property type="component" value="Unassembled WGS sequence"/>
</dbReference>
<dbReference type="Gene3D" id="3.40.800.20">
    <property type="entry name" value="Histone deacetylase domain"/>
    <property type="match status" value="1"/>
</dbReference>
<dbReference type="OrthoDB" id="9808367at2"/>
<evidence type="ECO:0000256" key="4">
    <source>
        <dbReference type="ARBA" id="ARBA00022801"/>
    </source>
</evidence>
<proteinExistence type="inferred from homology"/>
<keyword evidence="4" id="KW-0378">Hydrolase</keyword>
<keyword evidence="8" id="KW-1185">Reference proteome</keyword>
<name>A0A3A8AD14_9HYPH</name>
<dbReference type="GO" id="GO:0016787">
    <property type="term" value="F:hydrolase activity"/>
    <property type="evidence" value="ECO:0007669"/>
    <property type="project" value="UniProtKB-KW"/>
</dbReference>
<sequence>MKVFYDERQRLHDPQIQFFAGKLQLAPEHPSRTRRLLNAALESGFVQAQPADLGWDPILKIHDAGYIAFLKAASLLWSKLDDAGPECVPHIHPVRYGRTRPRGILGLAGYYMNGTNCPIGPHTVEAAYWSAQAALAGADQIIAGEALCYALCRPPGHHAHSDLAGGFCFLNNAAIAAQRLLDRYERVAIIDVDVHHGNGTQEIFYSRDDVFCGSVHADPSDFYPFYQGYADEEGEGEGFGWNMNLPLPHGSGDEKVVGAVQRLCARARELDCQVIVVALGLDAFELDPMGKFRVTTPAFEDMARAFQHCEMPVLLVQEGGYDGPHLGENLRSFLRPFATTNVSGEARISTAQH</sequence>
<dbReference type="InterPro" id="IPR000286">
    <property type="entry name" value="HDACs"/>
</dbReference>
<dbReference type="InterPro" id="IPR023801">
    <property type="entry name" value="His_deacetylse_dom"/>
</dbReference>
<evidence type="ECO:0000313" key="7">
    <source>
        <dbReference type="EMBL" id="RKF05540.1"/>
    </source>
</evidence>
<keyword evidence="5" id="KW-0862">Zinc</keyword>
<dbReference type="InterPro" id="IPR037138">
    <property type="entry name" value="His_deacetylse_dom_sf"/>
</dbReference>
<reference evidence="7 8" key="1">
    <citation type="journal article" date="2018" name="Int. J. Syst. Bacteriol.">
        <title>Oceaniradius stylonemae gen. nov., sp. nov., isolated from a red alga, Stylonema cornu-cervi.</title>
        <authorList>
            <person name="Jeong S."/>
        </authorList>
    </citation>
    <scope>NUCLEOTIDE SEQUENCE [LARGE SCALE GENOMIC DNA]</scope>
    <source>
        <strain evidence="7 8">StC1</strain>
    </source>
</reference>
<dbReference type="PANTHER" id="PTHR10625">
    <property type="entry name" value="HISTONE DEACETYLASE HDAC1-RELATED"/>
    <property type="match status" value="1"/>
</dbReference>
<comment type="caution">
    <text evidence="7">The sequence shown here is derived from an EMBL/GenBank/DDBJ whole genome shotgun (WGS) entry which is preliminary data.</text>
</comment>
<dbReference type="GO" id="GO:0046872">
    <property type="term" value="F:metal ion binding"/>
    <property type="evidence" value="ECO:0007669"/>
    <property type="project" value="UniProtKB-KW"/>
</dbReference>
<keyword evidence="3" id="KW-0479">Metal-binding</keyword>
<organism evidence="7 8">
    <name type="scientific">Oceaniradius stylonematis</name>
    <dbReference type="NCBI Taxonomy" id="2184161"/>
    <lineage>
        <taxon>Bacteria</taxon>
        <taxon>Pseudomonadati</taxon>
        <taxon>Pseudomonadota</taxon>
        <taxon>Alphaproteobacteria</taxon>
        <taxon>Hyphomicrobiales</taxon>
        <taxon>Ahrensiaceae</taxon>
        <taxon>Oceaniradius</taxon>
    </lineage>
</organism>
<dbReference type="InterPro" id="IPR023696">
    <property type="entry name" value="Ureohydrolase_dom_sf"/>
</dbReference>
<gene>
    <name evidence="7" type="ORF">DEM25_017365</name>
</gene>